<feature type="region of interest" description="Disordered" evidence="2">
    <location>
        <begin position="266"/>
        <end position="290"/>
    </location>
</feature>
<feature type="coiled-coil region" evidence="1">
    <location>
        <begin position="409"/>
        <end position="453"/>
    </location>
</feature>
<dbReference type="AlphaFoldDB" id="A0ABD2P250"/>
<proteinExistence type="predicted"/>
<feature type="compositionally biased region" description="Basic and acidic residues" evidence="2">
    <location>
        <begin position="1"/>
        <end position="23"/>
    </location>
</feature>
<sequence length="499" mass="57218">MSGKLNERKNQREKQAERIHPEMAEPVTAAPVKKKLKPYTKPHVDRHYSIAAPSIKPFEFSPHKLVEIYHNNAAKESDSEEEKNKSKIQVKIKSDAIPNLNINSHDCGDCKDIKNCNHANDEGYEEPHAPRICYTNKSYELPTIASKMKQAVKLDFNMFNFKAIPFCPVSSTTPSHNIGINIQQVMSIIKTRQPVQGISPTLAHNINLAAEKLNHDPLTSFVSSMTSKICYGRSTCPLNKYSLNYRHLEEMARNVPEEIIEECEENAKAGPSGDMQTRSPPGPNQWTTDNKRTCTCTPANGVDFNQVYNKYRTNPSPYDHKNHVTRHYPSTAEQSYRKVSSRKIRSMGYADESYNNQNAAVFIQDKIISPMNGREKNLKEVLMNLHDDFEAMNKKYETLSIQIASGDTNQDAIDELEDLEQQLNKKEEEINIVMSLYKEVMALKQEVKELKKYNTENNVTRQPRPEDYSSKTAQHISKLLQQIQHYHTYYRNGQNAYNM</sequence>
<reference evidence="3 4" key="1">
    <citation type="journal article" date="2021" name="BMC Biol.">
        <title>Horizontally acquired antibacterial genes associated with adaptive radiation of ladybird beetles.</title>
        <authorList>
            <person name="Li H.S."/>
            <person name="Tang X.F."/>
            <person name="Huang Y.H."/>
            <person name="Xu Z.Y."/>
            <person name="Chen M.L."/>
            <person name="Du X.Y."/>
            <person name="Qiu B.Y."/>
            <person name="Chen P.T."/>
            <person name="Zhang W."/>
            <person name="Slipinski A."/>
            <person name="Escalona H.E."/>
            <person name="Waterhouse R.M."/>
            <person name="Zwick A."/>
            <person name="Pang H."/>
        </authorList>
    </citation>
    <scope>NUCLEOTIDE SEQUENCE [LARGE SCALE GENOMIC DNA]</scope>
    <source>
        <strain evidence="3">SYSU2018</strain>
    </source>
</reference>
<feature type="region of interest" description="Disordered" evidence="2">
    <location>
        <begin position="1"/>
        <end position="40"/>
    </location>
</feature>
<name>A0ABD2P250_9CUCU</name>
<evidence type="ECO:0000256" key="1">
    <source>
        <dbReference type="SAM" id="Coils"/>
    </source>
</evidence>
<evidence type="ECO:0000256" key="2">
    <source>
        <dbReference type="SAM" id="MobiDB-lite"/>
    </source>
</evidence>
<evidence type="ECO:0000313" key="4">
    <source>
        <dbReference type="Proteomes" id="UP001516400"/>
    </source>
</evidence>
<feature type="compositionally biased region" description="Polar residues" evidence="2">
    <location>
        <begin position="274"/>
        <end position="290"/>
    </location>
</feature>
<keyword evidence="4" id="KW-1185">Reference proteome</keyword>
<dbReference type="EMBL" id="JABFTP020000165">
    <property type="protein sequence ID" value="KAL3284757.1"/>
    <property type="molecule type" value="Genomic_DNA"/>
</dbReference>
<keyword evidence="1" id="KW-0175">Coiled coil</keyword>
<organism evidence="3 4">
    <name type="scientific">Cryptolaemus montrouzieri</name>
    <dbReference type="NCBI Taxonomy" id="559131"/>
    <lineage>
        <taxon>Eukaryota</taxon>
        <taxon>Metazoa</taxon>
        <taxon>Ecdysozoa</taxon>
        <taxon>Arthropoda</taxon>
        <taxon>Hexapoda</taxon>
        <taxon>Insecta</taxon>
        <taxon>Pterygota</taxon>
        <taxon>Neoptera</taxon>
        <taxon>Endopterygota</taxon>
        <taxon>Coleoptera</taxon>
        <taxon>Polyphaga</taxon>
        <taxon>Cucujiformia</taxon>
        <taxon>Coccinelloidea</taxon>
        <taxon>Coccinellidae</taxon>
        <taxon>Scymninae</taxon>
        <taxon>Scymnini</taxon>
        <taxon>Cryptolaemus</taxon>
    </lineage>
</organism>
<accession>A0ABD2P250</accession>
<comment type="caution">
    <text evidence="3">The sequence shown here is derived from an EMBL/GenBank/DDBJ whole genome shotgun (WGS) entry which is preliminary data.</text>
</comment>
<feature type="region of interest" description="Disordered" evidence="2">
    <location>
        <begin position="313"/>
        <end position="332"/>
    </location>
</feature>
<gene>
    <name evidence="3" type="ORF">HHI36_018899</name>
</gene>
<evidence type="ECO:0000313" key="3">
    <source>
        <dbReference type="EMBL" id="KAL3284757.1"/>
    </source>
</evidence>
<dbReference type="Proteomes" id="UP001516400">
    <property type="component" value="Unassembled WGS sequence"/>
</dbReference>
<protein>
    <submittedName>
        <fullName evidence="3">Uncharacterized protein</fullName>
    </submittedName>
</protein>